<evidence type="ECO:0000256" key="6">
    <source>
        <dbReference type="ARBA" id="ARBA00022729"/>
    </source>
</evidence>
<keyword evidence="3 11" id="KW-0813">Transport</keyword>
<feature type="chain" id="PRO_5017068436" evidence="13">
    <location>
        <begin position="19"/>
        <end position="630"/>
    </location>
</feature>
<dbReference type="AlphaFoldDB" id="A0A369BXH0"/>
<dbReference type="InterPro" id="IPR000531">
    <property type="entry name" value="Beta-barrel_TonB"/>
</dbReference>
<keyword evidence="8 11" id="KW-0472">Membrane</keyword>
<protein>
    <submittedName>
        <fullName evidence="16">Outer membrane receptor for ferrienterochelin and colicin</fullName>
    </submittedName>
</protein>
<comment type="subcellular location">
    <subcellularLocation>
        <location evidence="1 11">Cell outer membrane</location>
        <topology evidence="1 11">Multi-pass membrane protein</topology>
    </subcellularLocation>
</comment>
<accession>A0A369BXH0</accession>
<dbReference type="GO" id="GO:0009279">
    <property type="term" value="C:cell outer membrane"/>
    <property type="evidence" value="ECO:0007669"/>
    <property type="project" value="UniProtKB-SubCell"/>
</dbReference>
<dbReference type="PANTHER" id="PTHR30069:SF29">
    <property type="entry name" value="HEMOGLOBIN AND HEMOGLOBIN-HAPTOGLOBIN-BINDING PROTEIN 1-RELATED"/>
    <property type="match status" value="1"/>
</dbReference>
<evidence type="ECO:0000313" key="16">
    <source>
        <dbReference type="EMBL" id="RCX26329.1"/>
    </source>
</evidence>
<dbReference type="Pfam" id="PF07715">
    <property type="entry name" value="Plug"/>
    <property type="match status" value="1"/>
</dbReference>
<keyword evidence="5 11" id="KW-0812">Transmembrane</keyword>
<evidence type="ECO:0000256" key="12">
    <source>
        <dbReference type="RuleBase" id="RU003357"/>
    </source>
</evidence>
<dbReference type="InterPro" id="IPR039426">
    <property type="entry name" value="TonB-dep_rcpt-like"/>
</dbReference>
<keyword evidence="7 12" id="KW-0798">TonB box</keyword>
<organism evidence="16 17">
    <name type="scientific">Thioalbus denitrificans</name>
    <dbReference type="NCBI Taxonomy" id="547122"/>
    <lineage>
        <taxon>Bacteria</taxon>
        <taxon>Pseudomonadati</taxon>
        <taxon>Pseudomonadota</taxon>
        <taxon>Gammaproteobacteria</taxon>
        <taxon>Chromatiales</taxon>
        <taxon>Ectothiorhodospiraceae</taxon>
        <taxon>Thioalbus</taxon>
    </lineage>
</organism>
<dbReference type="Proteomes" id="UP000252707">
    <property type="component" value="Unassembled WGS sequence"/>
</dbReference>
<dbReference type="Gene3D" id="2.40.170.20">
    <property type="entry name" value="TonB-dependent receptor, beta-barrel domain"/>
    <property type="match status" value="1"/>
</dbReference>
<dbReference type="SUPFAM" id="SSF56935">
    <property type="entry name" value="Porins"/>
    <property type="match status" value="1"/>
</dbReference>
<feature type="domain" description="TonB-dependent receptor plug" evidence="15">
    <location>
        <begin position="21"/>
        <end position="108"/>
    </location>
</feature>
<evidence type="ECO:0000256" key="1">
    <source>
        <dbReference type="ARBA" id="ARBA00004571"/>
    </source>
</evidence>
<evidence type="ECO:0000256" key="5">
    <source>
        <dbReference type="ARBA" id="ARBA00022692"/>
    </source>
</evidence>
<evidence type="ECO:0000259" key="15">
    <source>
        <dbReference type="Pfam" id="PF07715"/>
    </source>
</evidence>
<keyword evidence="6 13" id="KW-0732">Signal</keyword>
<evidence type="ECO:0000256" key="8">
    <source>
        <dbReference type="ARBA" id="ARBA00023136"/>
    </source>
</evidence>
<evidence type="ECO:0000256" key="13">
    <source>
        <dbReference type="SAM" id="SignalP"/>
    </source>
</evidence>
<dbReference type="EMBL" id="QPJY01000010">
    <property type="protein sequence ID" value="RCX26329.1"/>
    <property type="molecule type" value="Genomic_DNA"/>
</dbReference>
<evidence type="ECO:0000259" key="14">
    <source>
        <dbReference type="Pfam" id="PF00593"/>
    </source>
</evidence>
<keyword evidence="9 16" id="KW-0675">Receptor</keyword>
<evidence type="ECO:0000313" key="17">
    <source>
        <dbReference type="Proteomes" id="UP000252707"/>
    </source>
</evidence>
<dbReference type="PANTHER" id="PTHR30069">
    <property type="entry name" value="TONB-DEPENDENT OUTER MEMBRANE RECEPTOR"/>
    <property type="match status" value="1"/>
</dbReference>
<gene>
    <name evidence="16" type="ORF">DFQ59_11039</name>
</gene>
<evidence type="ECO:0000256" key="2">
    <source>
        <dbReference type="ARBA" id="ARBA00008143"/>
    </source>
</evidence>
<keyword evidence="4 11" id="KW-1134">Transmembrane beta strand</keyword>
<evidence type="ECO:0000256" key="4">
    <source>
        <dbReference type="ARBA" id="ARBA00022452"/>
    </source>
</evidence>
<dbReference type="InterPro" id="IPR012910">
    <property type="entry name" value="Plug_dom"/>
</dbReference>
<evidence type="ECO:0000256" key="3">
    <source>
        <dbReference type="ARBA" id="ARBA00022448"/>
    </source>
</evidence>
<dbReference type="GO" id="GO:0015344">
    <property type="term" value="F:siderophore uptake transmembrane transporter activity"/>
    <property type="evidence" value="ECO:0007669"/>
    <property type="project" value="TreeGrafter"/>
</dbReference>
<evidence type="ECO:0000256" key="7">
    <source>
        <dbReference type="ARBA" id="ARBA00023077"/>
    </source>
</evidence>
<evidence type="ECO:0000256" key="11">
    <source>
        <dbReference type="PROSITE-ProRule" id="PRU01360"/>
    </source>
</evidence>
<dbReference type="GO" id="GO:0044718">
    <property type="term" value="P:siderophore transmembrane transport"/>
    <property type="evidence" value="ECO:0007669"/>
    <property type="project" value="TreeGrafter"/>
</dbReference>
<dbReference type="InterPro" id="IPR036942">
    <property type="entry name" value="Beta-barrel_TonB_sf"/>
</dbReference>
<comment type="caution">
    <text evidence="16">The sequence shown here is derived from an EMBL/GenBank/DDBJ whole genome shotgun (WGS) entry which is preliminary data.</text>
</comment>
<sequence>MRRWLGLWLLLAAPLAVAENGAVTVITAAEIARERPADLVTLLRSRVGLDVTGGNVTMRGVRGVVFVLDGFTVTVEEMGQVRPEQVERVEIRRGAASARFGADAMGGAVVVTTRRAGAEGRRSLTAGVDSSGSRFGRLAGSRAAGALSFSGLAEYRLVDGFRRVTDSPYAYNVTVEEERYEKTLIDATAGWRGAGAALELNLKHRNNLANLGRPHWWWDDRETALRASGRWEPHPGLRIDGRLGWRDYADEALKDAGTGLAGAGLEPALRFFTDSRTGEGELGADLDLARGTLTATLSASRERGEDRILDEPGGSESFRLRATTDNLALAAGWEGALAEPVRLTLGLRHDRYRYHGIEVYNAASEPAAFSGDAVNLRALNGKAALDWRLSPRTGLGASVGTGFLPPTPGQLYYTELNEASWFLPNPELSPQHSLTVDLTLAHETAAGATLKATAFHTRWRDKIGPLIVDYGTPVVRQYQNIGAAESNGLELEARRALGPGWDATLNYTFNRTRITRDAAHPAYVGNELPDMPRHKLNLGLEWSGAGRWSGRLLARFVAASWTDEANTGTDAAGHDWRKEAYATLDATLVGRLGDFELTLAGDNLFDRRYRSGFFWRDEGRLLRAELNWNF</sequence>
<dbReference type="Pfam" id="PF00593">
    <property type="entry name" value="TonB_dep_Rec_b-barrel"/>
    <property type="match status" value="1"/>
</dbReference>
<feature type="signal peptide" evidence="13">
    <location>
        <begin position="1"/>
        <end position="18"/>
    </location>
</feature>
<feature type="domain" description="TonB-dependent receptor-like beta-barrel" evidence="14">
    <location>
        <begin position="188"/>
        <end position="604"/>
    </location>
</feature>
<name>A0A369BXH0_9GAMM</name>
<dbReference type="Gene3D" id="2.170.130.10">
    <property type="entry name" value="TonB-dependent receptor, plug domain"/>
    <property type="match status" value="1"/>
</dbReference>
<proteinExistence type="inferred from homology"/>
<keyword evidence="17" id="KW-1185">Reference proteome</keyword>
<evidence type="ECO:0000256" key="9">
    <source>
        <dbReference type="ARBA" id="ARBA00023170"/>
    </source>
</evidence>
<evidence type="ECO:0000256" key="10">
    <source>
        <dbReference type="ARBA" id="ARBA00023237"/>
    </source>
</evidence>
<comment type="similarity">
    <text evidence="2">Belongs to the TonB-dependent receptor family. Hemoglobin/haptoglobin binding protein subfamily.</text>
</comment>
<keyword evidence="10 11" id="KW-0998">Cell outer membrane</keyword>
<dbReference type="InterPro" id="IPR037066">
    <property type="entry name" value="Plug_dom_sf"/>
</dbReference>
<reference evidence="16 17" key="1">
    <citation type="submission" date="2018-07" db="EMBL/GenBank/DDBJ databases">
        <title>Genomic Encyclopedia of Type Strains, Phase IV (KMG-IV): sequencing the most valuable type-strain genomes for metagenomic binning, comparative biology and taxonomic classification.</title>
        <authorList>
            <person name="Goeker M."/>
        </authorList>
    </citation>
    <scope>NUCLEOTIDE SEQUENCE [LARGE SCALE GENOMIC DNA]</scope>
    <source>
        <strain evidence="16 17">DSM 26407</strain>
    </source>
</reference>
<dbReference type="PROSITE" id="PS52016">
    <property type="entry name" value="TONB_DEPENDENT_REC_3"/>
    <property type="match status" value="1"/>
</dbReference>
<dbReference type="RefSeq" id="WP_170142195.1">
    <property type="nucleotide sequence ID" value="NZ_QPJY01000010.1"/>
</dbReference>
<dbReference type="CDD" id="cd01347">
    <property type="entry name" value="ligand_gated_channel"/>
    <property type="match status" value="1"/>
</dbReference>